<comment type="similarity">
    <text evidence="1">Belongs to the protein kinase superfamily. ADCK protein kinase family.</text>
</comment>
<dbReference type="STRING" id="1121025.SAMN02745249_01463"/>
<dbReference type="SUPFAM" id="SSF56112">
    <property type="entry name" value="Protein kinase-like (PK-like)"/>
    <property type="match status" value="1"/>
</dbReference>
<dbReference type="CDD" id="cd05121">
    <property type="entry name" value="ABC1_ADCK3-like"/>
    <property type="match status" value="1"/>
</dbReference>
<dbReference type="AlphaFoldDB" id="A0A1M4XJ25"/>
<dbReference type="InterPro" id="IPR000719">
    <property type="entry name" value="Prot_kinase_dom"/>
</dbReference>
<keyword evidence="2" id="KW-0812">Transmembrane</keyword>
<protein>
    <submittedName>
        <fullName evidence="4">Ubiquinone biosynthesis protein</fullName>
    </submittedName>
</protein>
<dbReference type="GO" id="GO:0004672">
    <property type="term" value="F:protein kinase activity"/>
    <property type="evidence" value="ECO:0007669"/>
    <property type="project" value="InterPro"/>
</dbReference>
<organism evidence="4 5">
    <name type="scientific">Atopostipes suicloacalis DSM 15692</name>
    <dbReference type="NCBI Taxonomy" id="1121025"/>
    <lineage>
        <taxon>Bacteria</taxon>
        <taxon>Bacillati</taxon>
        <taxon>Bacillota</taxon>
        <taxon>Bacilli</taxon>
        <taxon>Lactobacillales</taxon>
        <taxon>Carnobacteriaceae</taxon>
        <taxon>Atopostipes</taxon>
    </lineage>
</organism>
<evidence type="ECO:0000259" key="3">
    <source>
        <dbReference type="PROSITE" id="PS50011"/>
    </source>
</evidence>
<keyword evidence="5" id="KW-1185">Reference proteome</keyword>
<sequence>MTDKKKKTGRGRLTEIATVLASYGFGHIYRTKIGKRSGSQDAVSLRHAFEELGPTFIKFGQILSTRPDLLPPDYIEELAKLRDQAPPFSFDKIEESFEEEFDRKIENEFEWVDEKPLASASIAQVHRARTLDGREVIIKVQRPDMEEDLLRDIRLFSRIISMAPETIKSFVVDAEVALAEVEKATRIELDFRNEVNALIRFRRNNKKRPVISAPEPFLEYVSKRVLVEEYVSGINGLDMDKIVQAGYDKEDFVEKFVYTFLTQVFEDGFFHGDPHPGNIIISDKQIIYIDFGLYGELSEQNRERLLEILDAIVFEDIDGLMNLLLQMAIVKSEVDRFVLYEDLENFFYIYVAKDLSQIDIGSLFNDILKITHKHSLIMPNDFIMLAKSMGVIEGIVSDFHTKVNVMDIAKTYLKESKGFSPFKHLTDEHLGLKAVQLSSDTLELPTSLRKGLDTLVKGRTRLNLEILNWDKKSVEINKMVNRLVFAIIIAALILASAFIIVSASSPSLSNLAILIFLGAGLMGLWLLISIIRSGTL</sequence>
<dbReference type="PROSITE" id="PS50011">
    <property type="entry name" value="PROTEIN_KINASE_DOM"/>
    <property type="match status" value="1"/>
</dbReference>
<feature type="transmembrane region" description="Helical" evidence="2">
    <location>
        <begin position="511"/>
        <end position="531"/>
    </location>
</feature>
<name>A0A1M4XJ25_9LACT</name>
<reference evidence="4 5" key="1">
    <citation type="submission" date="2016-11" db="EMBL/GenBank/DDBJ databases">
        <authorList>
            <person name="Jaros S."/>
            <person name="Januszkiewicz K."/>
            <person name="Wedrychowicz H."/>
        </authorList>
    </citation>
    <scope>NUCLEOTIDE SEQUENCE [LARGE SCALE GENOMIC DNA]</scope>
    <source>
        <strain evidence="4 5">DSM 15692</strain>
    </source>
</reference>
<evidence type="ECO:0000313" key="5">
    <source>
        <dbReference type="Proteomes" id="UP000184128"/>
    </source>
</evidence>
<dbReference type="EMBL" id="FQUF01000021">
    <property type="protein sequence ID" value="SHE93396.1"/>
    <property type="molecule type" value="Genomic_DNA"/>
</dbReference>
<dbReference type="Proteomes" id="UP000184128">
    <property type="component" value="Unassembled WGS sequence"/>
</dbReference>
<dbReference type="RefSeq" id="WP_073298207.1">
    <property type="nucleotide sequence ID" value="NZ_FQUF01000021.1"/>
</dbReference>
<dbReference type="PANTHER" id="PTHR10566:SF113">
    <property type="entry name" value="PROTEIN ACTIVITY OF BC1 COMPLEX KINASE 7, CHLOROPLASTIC"/>
    <property type="match status" value="1"/>
</dbReference>
<dbReference type="InterPro" id="IPR011009">
    <property type="entry name" value="Kinase-like_dom_sf"/>
</dbReference>
<keyword evidence="2" id="KW-0472">Membrane</keyword>
<dbReference type="Pfam" id="PF03109">
    <property type="entry name" value="ABC1"/>
    <property type="match status" value="1"/>
</dbReference>
<feature type="transmembrane region" description="Helical" evidence="2">
    <location>
        <begin position="483"/>
        <end position="505"/>
    </location>
</feature>
<evidence type="ECO:0000256" key="2">
    <source>
        <dbReference type="SAM" id="Phobius"/>
    </source>
</evidence>
<accession>A0A1M4XJ25</accession>
<dbReference type="InterPro" id="IPR004147">
    <property type="entry name" value="ABC1_dom"/>
</dbReference>
<evidence type="ECO:0000313" key="4">
    <source>
        <dbReference type="EMBL" id="SHE93396.1"/>
    </source>
</evidence>
<keyword evidence="2" id="KW-1133">Transmembrane helix</keyword>
<dbReference type="GO" id="GO:0005524">
    <property type="term" value="F:ATP binding"/>
    <property type="evidence" value="ECO:0007669"/>
    <property type="project" value="InterPro"/>
</dbReference>
<dbReference type="OrthoDB" id="9795390at2"/>
<evidence type="ECO:0000256" key="1">
    <source>
        <dbReference type="ARBA" id="ARBA00009670"/>
    </source>
</evidence>
<dbReference type="PANTHER" id="PTHR10566">
    <property type="entry name" value="CHAPERONE-ACTIVITY OF BC1 COMPLEX CABC1 -RELATED"/>
    <property type="match status" value="1"/>
</dbReference>
<dbReference type="Gene3D" id="1.10.510.10">
    <property type="entry name" value="Transferase(Phosphotransferase) domain 1"/>
    <property type="match status" value="1"/>
</dbReference>
<feature type="domain" description="Protein kinase" evidence="3">
    <location>
        <begin position="111"/>
        <end position="462"/>
    </location>
</feature>
<keyword evidence="4" id="KW-0830">Ubiquinone</keyword>
<dbReference type="InterPro" id="IPR050154">
    <property type="entry name" value="UbiB_kinase"/>
</dbReference>
<gene>
    <name evidence="4" type="ORF">SAMN02745249_01463</name>
</gene>
<proteinExistence type="inferred from homology"/>